<evidence type="ECO:0000256" key="7">
    <source>
        <dbReference type="ARBA" id="ARBA00022917"/>
    </source>
</evidence>
<dbReference type="InterPro" id="IPR004365">
    <property type="entry name" value="NA-bd_OB_tRNA"/>
</dbReference>
<keyword evidence="5 9" id="KW-0547">Nucleotide-binding</keyword>
<dbReference type="Gene3D" id="3.30.930.10">
    <property type="entry name" value="Bira Bifunctional Protein, Domain 2"/>
    <property type="match status" value="1"/>
</dbReference>
<evidence type="ECO:0000313" key="11">
    <source>
        <dbReference type="EMBL" id="KKY01250.1"/>
    </source>
</evidence>
<feature type="binding site" evidence="9">
    <location>
        <position position="163"/>
    </location>
    <ligand>
        <name>L-aspartate</name>
        <dbReference type="ChEBI" id="CHEBI:29991"/>
    </ligand>
</feature>
<dbReference type="Pfam" id="PF00152">
    <property type="entry name" value="tRNA-synt_2"/>
    <property type="match status" value="1"/>
</dbReference>
<evidence type="ECO:0000256" key="8">
    <source>
        <dbReference type="ARBA" id="ARBA00023146"/>
    </source>
</evidence>
<evidence type="ECO:0000256" key="6">
    <source>
        <dbReference type="ARBA" id="ARBA00022840"/>
    </source>
</evidence>
<dbReference type="SUPFAM" id="SSF50249">
    <property type="entry name" value="Nucleic acid-binding proteins"/>
    <property type="match status" value="1"/>
</dbReference>
<evidence type="ECO:0000256" key="2">
    <source>
        <dbReference type="ARBA" id="ARBA00005312"/>
    </source>
</evidence>
<dbReference type="GO" id="GO:0017101">
    <property type="term" value="C:aminoacyl-tRNA synthetase multienzyme complex"/>
    <property type="evidence" value="ECO:0007669"/>
    <property type="project" value="TreeGrafter"/>
</dbReference>
<dbReference type="GO" id="GO:0005524">
    <property type="term" value="F:ATP binding"/>
    <property type="evidence" value="ECO:0007669"/>
    <property type="project" value="UniProtKB-UniRule"/>
</dbReference>
<evidence type="ECO:0000313" key="12">
    <source>
        <dbReference type="Proteomes" id="UP000034407"/>
    </source>
</evidence>
<dbReference type="RefSeq" id="WP_046823089.1">
    <property type="nucleotide sequence ID" value="NZ_LBBT01000204.1"/>
</dbReference>
<dbReference type="GO" id="GO:0006422">
    <property type="term" value="P:aspartyl-tRNA aminoacylation"/>
    <property type="evidence" value="ECO:0007669"/>
    <property type="project" value="UniProtKB-UniRule"/>
</dbReference>
<evidence type="ECO:0000259" key="10">
    <source>
        <dbReference type="PROSITE" id="PS50862"/>
    </source>
</evidence>
<dbReference type="PRINTS" id="PR01042">
    <property type="entry name" value="TRNASYNTHASP"/>
</dbReference>
<dbReference type="InterPro" id="IPR045864">
    <property type="entry name" value="aa-tRNA-synth_II/BPL/LPL"/>
</dbReference>
<name>A0A0M3DF27_9FIRM</name>
<dbReference type="PANTHER" id="PTHR43450">
    <property type="entry name" value="ASPARTYL-TRNA SYNTHETASE"/>
    <property type="match status" value="1"/>
</dbReference>
<comment type="subcellular location">
    <subcellularLocation>
        <location evidence="1 9">Cytoplasm</location>
    </subcellularLocation>
</comment>
<gene>
    <name evidence="9" type="primary">aspS</name>
    <name evidence="11" type="ORF">VN21_09725</name>
</gene>
<comment type="caution">
    <text evidence="9">Lacks conserved residue(s) required for the propagation of feature annotation.</text>
</comment>
<keyword evidence="12" id="KW-1185">Reference proteome</keyword>
<dbReference type="PATRIC" id="fig|1629550.3.peg.1393"/>
<reference evidence="11 12" key="1">
    <citation type="submission" date="2015-04" db="EMBL/GenBank/DDBJ databases">
        <title>Microcin producing Clostridium sp. JC272T.</title>
        <authorList>
            <person name="Jyothsna T."/>
            <person name="Sasikala C."/>
            <person name="Ramana C."/>
        </authorList>
    </citation>
    <scope>NUCLEOTIDE SEQUENCE [LARGE SCALE GENOMIC DNA]</scope>
    <source>
        <strain evidence="11 12">JC272</strain>
    </source>
</reference>
<keyword evidence="7 9" id="KW-0648">Protein biosynthesis</keyword>
<dbReference type="Pfam" id="PF01336">
    <property type="entry name" value="tRNA_anti-codon"/>
    <property type="match status" value="1"/>
</dbReference>
<keyword evidence="4 9" id="KW-0436">Ligase</keyword>
<comment type="function">
    <text evidence="9">Catalyzes the attachment of L-aspartate to tRNA(Asp) in a two-step reaction: L-aspartate is first activated by ATP to form Asp-AMP and then transferred to the acceptor end of tRNA(Asp).</text>
</comment>
<feature type="binding site" evidence="9">
    <location>
        <begin position="215"/>
        <end position="217"/>
    </location>
    <ligand>
        <name>ATP</name>
        <dbReference type="ChEBI" id="CHEBI:30616"/>
    </ligand>
</feature>
<dbReference type="InterPro" id="IPR004523">
    <property type="entry name" value="Asp-tRNA_synthase_2"/>
</dbReference>
<feature type="binding site" evidence="9">
    <location>
        <position position="207"/>
    </location>
    <ligand>
        <name>L-aspartate</name>
        <dbReference type="ChEBI" id="CHEBI:29991"/>
    </ligand>
</feature>
<dbReference type="InterPro" id="IPR006195">
    <property type="entry name" value="aa-tRNA-synth_II"/>
</dbReference>
<comment type="subunit">
    <text evidence="9">Homodimer.</text>
</comment>
<dbReference type="SUPFAM" id="SSF55681">
    <property type="entry name" value="Class II aaRS and biotin synthetases"/>
    <property type="match status" value="1"/>
</dbReference>
<feature type="binding site" evidence="9">
    <location>
        <position position="359"/>
    </location>
    <ligand>
        <name>L-aspartate</name>
        <dbReference type="ChEBI" id="CHEBI:29991"/>
    </ligand>
</feature>
<dbReference type="InterPro" id="IPR002312">
    <property type="entry name" value="Asp/Asn-tRNA-synth_IIb"/>
</dbReference>
<dbReference type="GO" id="GO:0005829">
    <property type="term" value="C:cytosol"/>
    <property type="evidence" value="ECO:0007669"/>
    <property type="project" value="TreeGrafter"/>
</dbReference>
<dbReference type="NCBIfam" id="TIGR00458">
    <property type="entry name" value="aspS_nondisc"/>
    <property type="match status" value="1"/>
</dbReference>
<dbReference type="AlphaFoldDB" id="A0A0M3DF27"/>
<dbReference type="OrthoDB" id="9762036at2"/>
<dbReference type="InterPro" id="IPR004364">
    <property type="entry name" value="Aa-tRNA-synt_II"/>
</dbReference>
<evidence type="ECO:0000256" key="5">
    <source>
        <dbReference type="ARBA" id="ARBA00022741"/>
    </source>
</evidence>
<keyword evidence="8 9" id="KW-0030">Aminoacyl-tRNA synthetase</keyword>
<dbReference type="GO" id="GO:0140096">
    <property type="term" value="F:catalytic activity, acting on a protein"/>
    <property type="evidence" value="ECO:0007669"/>
    <property type="project" value="UniProtKB-ARBA"/>
</dbReference>
<keyword evidence="3 9" id="KW-0963">Cytoplasm</keyword>
<evidence type="ECO:0000256" key="3">
    <source>
        <dbReference type="ARBA" id="ARBA00022490"/>
    </source>
</evidence>
<accession>A0A0M3DF27</accession>
<dbReference type="NCBIfam" id="NF003483">
    <property type="entry name" value="PRK05159.1"/>
    <property type="match status" value="1"/>
</dbReference>
<comment type="catalytic activity">
    <reaction evidence="9">
        <text>tRNA(Asp) + L-aspartate + ATP = L-aspartyl-tRNA(Asp) + AMP + diphosphate</text>
        <dbReference type="Rhea" id="RHEA:19649"/>
        <dbReference type="Rhea" id="RHEA-COMP:9660"/>
        <dbReference type="Rhea" id="RHEA-COMP:9678"/>
        <dbReference type="ChEBI" id="CHEBI:29991"/>
        <dbReference type="ChEBI" id="CHEBI:30616"/>
        <dbReference type="ChEBI" id="CHEBI:33019"/>
        <dbReference type="ChEBI" id="CHEBI:78442"/>
        <dbReference type="ChEBI" id="CHEBI:78516"/>
        <dbReference type="ChEBI" id="CHEBI:456215"/>
        <dbReference type="EC" id="6.1.1.12"/>
    </reaction>
</comment>
<dbReference type="GO" id="GO:0003723">
    <property type="term" value="F:RNA binding"/>
    <property type="evidence" value="ECO:0007669"/>
    <property type="project" value="TreeGrafter"/>
</dbReference>
<proteinExistence type="inferred from homology"/>
<feature type="binding site" evidence="9">
    <location>
        <position position="352"/>
    </location>
    <ligand>
        <name>ATP</name>
        <dbReference type="ChEBI" id="CHEBI:30616"/>
    </ligand>
</feature>
<feature type="binding site" evidence="9">
    <location>
        <position position="355"/>
    </location>
    <ligand>
        <name>L-aspartate</name>
        <dbReference type="ChEBI" id="CHEBI:29991"/>
    </ligand>
</feature>
<keyword evidence="6 9" id="KW-0067">ATP-binding</keyword>
<feature type="binding site" evidence="9">
    <location>
        <begin position="207"/>
        <end position="209"/>
    </location>
    <ligand>
        <name>ATP</name>
        <dbReference type="ChEBI" id="CHEBI:30616"/>
    </ligand>
</feature>
<dbReference type="Proteomes" id="UP000034407">
    <property type="component" value="Unassembled WGS sequence"/>
</dbReference>
<dbReference type="EMBL" id="LBBT01000204">
    <property type="protein sequence ID" value="KKY01250.1"/>
    <property type="molecule type" value="Genomic_DNA"/>
</dbReference>
<comment type="caution">
    <text evidence="11">The sequence shown here is derived from an EMBL/GenBank/DDBJ whole genome shotgun (WGS) entry which is preliminary data.</text>
</comment>
<dbReference type="InterPro" id="IPR012340">
    <property type="entry name" value="NA-bd_OB-fold"/>
</dbReference>
<dbReference type="PROSITE" id="PS50862">
    <property type="entry name" value="AA_TRNA_LIGASE_II"/>
    <property type="match status" value="1"/>
</dbReference>
<evidence type="ECO:0000256" key="9">
    <source>
        <dbReference type="HAMAP-Rule" id="MF_02075"/>
    </source>
</evidence>
<dbReference type="FunFam" id="3.30.930.10:FF:000038">
    <property type="entry name" value="Aspartate--tRNA ligase"/>
    <property type="match status" value="1"/>
</dbReference>
<protein>
    <recommendedName>
        <fullName evidence="9">Aspartate--tRNA ligase</fullName>
        <ecNumber evidence="9">6.1.1.12</ecNumber>
    </recommendedName>
    <alternativeName>
        <fullName evidence="9">Aspartyl-tRNA synthetase</fullName>
        <shortName evidence="9">AspRS</shortName>
    </alternativeName>
</protein>
<dbReference type="PANTHER" id="PTHR43450:SF1">
    <property type="entry name" value="ASPARTATE--TRNA LIGASE, CYTOPLASMIC"/>
    <property type="match status" value="1"/>
</dbReference>
<comment type="similarity">
    <text evidence="2 9">Belongs to the class-II aminoacyl-tRNA synthetase family. Type 2 subfamily.</text>
</comment>
<dbReference type="EC" id="6.1.1.12" evidence="9"/>
<dbReference type="GO" id="GO:0004815">
    <property type="term" value="F:aspartate-tRNA ligase activity"/>
    <property type="evidence" value="ECO:0007669"/>
    <property type="project" value="UniProtKB-UniRule"/>
</dbReference>
<evidence type="ECO:0000256" key="4">
    <source>
        <dbReference type="ARBA" id="ARBA00022598"/>
    </source>
</evidence>
<sequence>MKRILINKLNNYIENEVKIEGWIHRIRALKSITFVILRDRTGLVQCVIDNKLINSEDIKLESVVSIKGIVKESNNKLNNFEIEVRKFEVISKCKDELPIEINKEDLNINLVTMLNNRVLSLRHEKINAIFKVQNVIVNGFREYLMDEGFTEIFTPKLVSEGAEGGTEVFEVKYFEDKAYLAQSPQFYKQMMVAAGFEKVFEIGHVYRAEQHDTNRHLNEYVSMDLEFGFIENEEDIMKLEEEFLKFIINKLEKETQKYLNLLNVELPNVNGSIPRIKFSKAIEILKEEYNKTNLENDLDPEAEKLLCEYAKEKLGSDFIFVTHYPRVKRPMYTMPCGENETHSFDLLFRGIEITTGGQRIHDYDMLINNIKYKGLNPENYLSYTEVFKYGVPKHGGLAIGLERIVSKILGLENVREATLITRDRHRLIP</sequence>
<feature type="region of interest" description="Aspartate" evidence="9">
    <location>
        <begin position="185"/>
        <end position="188"/>
    </location>
</feature>
<dbReference type="HAMAP" id="MF_02075">
    <property type="entry name" value="Asp_tRNA_synth_type2"/>
    <property type="match status" value="1"/>
</dbReference>
<dbReference type="Gene3D" id="2.40.50.140">
    <property type="entry name" value="Nucleic acid-binding proteins"/>
    <property type="match status" value="1"/>
</dbReference>
<dbReference type="GO" id="GO:0016740">
    <property type="term" value="F:transferase activity"/>
    <property type="evidence" value="ECO:0007669"/>
    <property type="project" value="UniProtKB-ARBA"/>
</dbReference>
<dbReference type="CDD" id="cd00776">
    <property type="entry name" value="AsxRS_core"/>
    <property type="match status" value="1"/>
</dbReference>
<feature type="domain" description="Aminoacyl-transfer RNA synthetases class-II family profile" evidence="10">
    <location>
        <begin position="130"/>
        <end position="429"/>
    </location>
</feature>
<feature type="binding site" evidence="9">
    <location>
        <begin position="400"/>
        <end position="403"/>
    </location>
    <ligand>
        <name>ATP</name>
        <dbReference type="ChEBI" id="CHEBI:30616"/>
    </ligand>
</feature>
<organism evidence="11 12">
    <name type="scientific">Paraclostridium benzoelyticum</name>
    <dbReference type="NCBI Taxonomy" id="1629550"/>
    <lineage>
        <taxon>Bacteria</taxon>
        <taxon>Bacillati</taxon>
        <taxon>Bacillota</taxon>
        <taxon>Clostridia</taxon>
        <taxon>Peptostreptococcales</taxon>
        <taxon>Peptostreptococcaceae</taxon>
        <taxon>Paraclostridium</taxon>
    </lineage>
</organism>
<evidence type="ECO:0000256" key="1">
    <source>
        <dbReference type="ARBA" id="ARBA00004496"/>
    </source>
</evidence>